<feature type="compositionally biased region" description="Basic and acidic residues" evidence="3">
    <location>
        <begin position="760"/>
        <end position="777"/>
    </location>
</feature>
<evidence type="ECO:0000256" key="3">
    <source>
        <dbReference type="SAM" id="MobiDB-lite"/>
    </source>
</evidence>
<dbReference type="InterPro" id="IPR009039">
    <property type="entry name" value="EAR"/>
</dbReference>
<dbReference type="EMBL" id="GEBQ01007026">
    <property type="protein sequence ID" value="JAT32951.1"/>
    <property type="molecule type" value="Transcribed_RNA"/>
</dbReference>
<evidence type="ECO:0000256" key="4">
    <source>
        <dbReference type="SAM" id="SignalP"/>
    </source>
</evidence>
<organism evidence="5">
    <name type="scientific">Graphocephala atropunctata</name>
    <dbReference type="NCBI Taxonomy" id="36148"/>
    <lineage>
        <taxon>Eukaryota</taxon>
        <taxon>Metazoa</taxon>
        <taxon>Ecdysozoa</taxon>
        <taxon>Arthropoda</taxon>
        <taxon>Hexapoda</taxon>
        <taxon>Insecta</taxon>
        <taxon>Pterygota</taxon>
        <taxon>Neoptera</taxon>
        <taxon>Paraneoptera</taxon>
        <taxon>Hemiptera</taxon>
        <taxon>Auchenorrhyncha</taxon>
        <taxon>Membracoidea</taxon>
        <taxon>Cicadellidae</taxon>
        <taxon>Cicadellinae</taxon>
        <taxon>Cicadellini</taxon>
        <taxon>Graphocephala</taxon>
    </lineage>
</organism>
<name>A0A1B6MAK0_9HEMI</name>
<protein>
    <submittedName>
        <fullName evidence="5">Uncharacterized protein</fullName>
    </submittedName>
</protein>
<gene>
    <name evidence="5" type="ORF">g.31222</name>
</gene>
<feature type="region of interest" description="Disordered" evidence="3">
    <location>
        <begin position="756"/>
        <end position="783"/>
    </location>
</feature>
<dbReference type="PANTHER" id="PTHR15261:SF4">
    <property type="entry name" value="THROMBOSPONDIN-TYPE LAMININ G DOMAIN AND EAR REPEAT-CONTAINING PROTEIN"/>
    <property type="match status" value="1"/>
</dbReference>
<feature type="signal peptide" evidence="4">
    <location>
        <begin position="1"/>
        <end position="24"/>
    </location>
</feature>
<keyword evidence="2" id="KW-0677">Repeat</keyword>
<keyword evidence="1 4" id="KW-0732">Signal</keyword>
<reference evidence="5" key="1">
    <citation type="submission" date="2015-11" db="EMBL/GenBank/DDBJ databases">
        <title>De novo transcriptome assembly of four potential Pierce s Disease insect vectors from Arizona vineyards.</title>
        <authorList>
            <person name="Tassone E.E."/>
        </authorList>
    </citation>
    <scope>NUCLEOTIDE SEQUENCE</scope>
</reference>
<evidence type="ECO:0000313" key="5">
    <source>
        <dbReference type="EMBL" id="JAT32951.1"/>
    </source>
</evidence>
<dbReference type="PROSITE" id="PS50912">
    <property type="entry name" value="EAR"/>
    <property type="match status" value="1"/>
</dbReference>
<evidence type="ECO:0000256" key="2">
    <source>
        <dbReference type="ARBA" id="ARBA00022737"/>
    </source>
</evidence>
<evidence type="ECO:0000256" key="1">
    <source>
        <dbReference type="ARBA" id="ARBA00022729"/>
    </source>
</evidence>
<dbReference type="GO" id="GO:0007165">
    <property type="term" value="P:signal transduction"/>
    <property type="evidence" value="ECO:0007669"/>
    <property type="project" value="TreeGrafter"/>
</dbReference>
<feature type="chain" id="PRO_5008588191" evidence="4">
    <location>
        <begin position="25"/>
        <end position="1901"/>
    </location>
</feature>
<sequence>MVSFKSILLVLLWMYSHLVQISNSDDNDTNLDMDKFTKDYISEVKRTLKLDSEEHTINKRSHGDKDFFQLRDIDLLVGFQETFTLPIKYANDLILFSQCASGSKSEHKLYAAALQVSPHKALSNDLILYSYQDAVWKETYREKVLNGVRLAAEQIDDTIYIIVAEHHAEFNRGSTVFRINSESATLEFEHILRSTQQFPSDVIMWKWEGMVTFAAVANSENPPGATNRYSTQSPVYRWRGSHFDMIHTLPTYNPRALTQFNIRSFMFIAVANFQNDNGETSVDSDIFRYNVATNKFTLYQKLPTEAAVDIKYFCYLGDHISESFLIYASAYHTDEEGQKDYNTASIVYKLSDEGYFVPFQAIRVRRVTGWLPVRLSKNNKEGLVLVGATVDGIVSYQYDGWRFVPTGVHYDRSAFGLGPKSIRAFYYNDQTFISAANRQSASLEYNVLSPVLKHHALVEELQERVSAWEQRMSVEVAAGQERMTALLEAVRTAPSVEDPHIKLGSHVFFHNVEIENVVTYKTKVGGSDQQTAQRLRSFRDRLDRLHQQLEGLQDKIDESTFHTRTIYEEDAMETSADIVCTLPCKAEELIVTTVNGDDMQEFLADTVNIKEPLEFDMEITFEKLALIDPLDTKMINGHSVDSVIDWSKKVVLDQGLQVEGTVFLENELTVVGTVDGVSLNNIEEVVVMPTKTIKTLNASQLLLSDGKLSQVDFREFSQSTLKTHGDQLITEFQDWERIEADALEFKDGLYSAMAEGKSSPIKEEDDRNKLKARHSETDDLNPESNNVIEDEIVLQYDVVYHGTIIIQNGTLSAEDFIDSKRNISARNILEFGIPLKETVINKHFIFECPFKADNLTVDTLNGVDLAGLVDLGSPEPVVVRGRKEFRRNLVVDGAVRVEGTVNGVNLTEGTDVVEELSTFQLENLTVHSINGTSIQVNGTDWSQIVKIREDGKVYLRNLEVEEDMRVGSIMLRGHINNFHLEKLLLDTVYSDGKLYEISGTKHFMNKIDISNITVNTLNGVDVNNLTPSFVWKARLSHAKVVRVGNLTYTGKLDGIDSQEFGEWLLTEGDQTVYGMQTINKLQANNVTMSPSAQLNNINIHRLITEAVFLTDNATLDTVTFDSPVEAAELSVGGRLAGLRLPDDVVLSDTDTSQQVSAHKHVQGSVTVLGDLRPVGLLSSVSLPAYCRVLSLANTSLVVGNATFKEEPFISNSINKKKWTDLMEHVWFREDNINIKSPVLIFHAQFNKLAVETINRNDVEKALSNLVSVSQDQTINGTFYFPNVTMSDGLEVETGRVEGEIQGLHLQSFVEEVMLDGEDQEIWGYPDFTQLTVDGVLVNKGYVNNLNLTKDLLLTNAMSNTITGSLSLHQLTADSLILPSGSLVAGVDLSLWNSSAVKKSIDNRITGNVVFKGQFDSSNGIRVEGLVNGVQFDKDHVMLRNGSQEITGVKIFSSNATLAIERLQVRGYLNDLNITEFYNQQVMNVGNVTLTGTTRFMFPLYSRSVSLPEMYQGHNLTWLESQLASPLPRSSYNSLLDRLYGMRQLAEKSIAGRAFYLKNITRLRDIQGVVLYALPLQTEDSTLVATVRKHSNKTTLTLLHWNAKYQSFLDKPGSRKHILNVVPSSFMSVVMPGGEMAGYVTRFQQHSDGYGQVFRLKGNTIEPMYVHGGKPSSQVFSFRDNSGRTCFLVVNDICSVYCPINKTLRANLPSFACQNIFQASLLTTDKSVYLLGLQAASTNLLVVWKLSGKSFVQVLSIPQFNPVSIAATMTTGPHIAVATRHLVGNTHPETIDIYRFNEELLELWLEQSLPTISPKKVLFADLPSDESAMYVASDNPASPLEVFLYRGILGYQRFAVDQTLHRPLDIHAVTDHHHRHFVLVSTEKRASVFQAHFQEEFTPSKV</sequence>
<accession>A0A1B6MAK0</accession>
<proteinExistence type="predicted"/>
<dbReference type="PANTHER" id="PTHR15261">
    <property type="entry name" value="THROMBOSPONDIN-TYPE LAMININ G DOMAIN AND EAR REPEAT-CONTAINING"/>
    <property type="match status" value="1"/>
</dbReference>